<dbReference type="PANTHER" id="PTHR22803">
    <property type="entry name" value="MANNOSE, PHOSPHOLIPASE, LECTIN RECEPTOR RELATED"/>
    <property type="match status" value="1"/>
</dbReference>
<evidence type="ECO:0000256" key="2">
    <source>
        <dbReference type="SAM" id="Coils"/>
    </source>
</evidence>
<reference evidence="5" key="2">
    <citation type="submission" date="2025-08" db="UniProtKB">
        <authorList>
            <consortium name="Ensembl"/>
        </authorList>
    </citation>
    <scope>IDENTIFICATION</scope>
</reference>
<evidence type="ECO:0000313" key="5">
    <source>
        <dbReference type="Ensembl" id="ENSLOCP00000008844.1"/>
    </source>
</evidence>
<keyword evidence="3" id="KW-0472">Membrane</keyword>
<dbReference type="Proteomes" id="UP000018468">
    <property type="component" value="Linkage group LG26"/>
</dbReference>
<sequence>LSPTPYRLAAVCLGLLCAVLLIAIIALSIYYNGSSQKLTKELVQLRENYSNLTTAKNKLQVDFRNLFTGYSNLTESNDYLTTVNHRLQVDIRNLTTSYSNLTVMKDNLQKERDNLEYMIIRLNELSWTESRTACRKLHLGADLVIINSREEQCESKIIMLQNQRNIQNTYTSETPKKKSTGKKWSYRANEKAFEVKQDEVTYAEKHPDKVNSSYLNMLMTSAVLQNRNNGELKGQDQLRMNYSNLTAPKDKLQEDIRNLTGANERLLKDFRNLTAAHDKLQVDYRNLSAVKECRPCPWGWELFSHKCYYFSTDKLNWNDSRTACRKQGADLVAIDSRGEQEFVTKHMKRREYWMGLSDAAGKGTWIWVDGTQPIEWYWIQNQPGNFQNNTACLASADKAIGLKNWNDQDCSKKKSRICEGSSLPLSP</sequence>
<dbReference type="InterPro" id="IPR001304">
    <property type="entry name" value="C-type_lectin-like"/>
</dbReference>
<accession>W5MKD5</accession>
<evidence type="ECO:0000259" key="4">
    <source>
        <dbReference type="PROSITE" id="PS50041"/>
    </source>
</evidence>
<dbReference type="InterPro" id="IPR016186">
    <property type="entry name" value="C-type_lectin-like/link_sf"/>
</dbReference>
<dbReference type="CDD" id="cd03590">
    <property type="entry name" value="CLECT_DC-SIGN_like"/>
    <property type="match status" value="1"/>
</dbReference>
<dbReference type="Pfam" id="PF00059">
    <property type="entry name" value="Lectin_C"/>
    <property type="match status" value="1"/>
</dbReference>
<dbReference type="Gene3D" id="1.20.5.400">
    <property type="match status" value="2"/>
</dbReference>
<keyword evidence="1" id="KW-0430">Lectin</keyword>
<dbReference type="OMA" id="AQEKDHM"/>
<dbReference type="GO" id="GO:0038187">
    <property type="term" value="F:pattern recognition receptor activity"/>
    <property type="evidence" value="ECO:0000318"/>
    <property type="project" value="GO_Central"/>
</dbReference>
<dbReference type="Bgee" id="ENSLOCG00000007303">
    <property type="expression patterns" value="Expressed in bone element and 2 other cell types or tissues"/>
</dbReference>
<reference evidence="5" key="3">
    <citation type="submission" date="2025-09" db="UniProtKB">
        <authorList>
            <consortium name="Ensembl"/>
        </authorList>
    </citation>
    <scope>IDENTIFICATION</scope>
</reference>
<dbReference type="eggNOG" id="KOG4297">
    <property type="taxonomic scope" value="Eukaryota"/>
</dbReference>
<feature type="transmembrane region" description="Helical" evidence="3">
    <location>
        <begin position="6"/>
        <end position="31"/>
    </location>
</feature>
<dbReference type="SMART" id="SM00034">
    <property type="entry name" value="CLECT"/>
    <property type="match status" value="1"/>
</dbReference>
<dbReference type="AlphaFoldDB" id="W5MKD5"/>
<name>W5MKD5_LEPOC</name>
<keyword evidence="3" id="KW-0812">Transmembrane</keyword>
<evidence type="ECO:0000313" key="6">
    <source>
        <dbReference type="Proteomes" id="UP000018468"/>
    </source>
</evidence>
<dbReference type="InParanoid" id="W5MKD5"/>
<feature type="domain" description="C-type lectin" evidence="4">
    <location>
        <begin position="303"/>
        <end position="419"/>
    </location>
</feature>
<evidence type="ECO:0000256" key="1">
    <source>
        <dbReference type="ARBA" id="ARBA00022734"/>
    </source>
</evidence>
<dbReference type="Ensembl" id="ENSLOCT00000008855.1">
    <property type="protein sequence ID" value="ENSLOCP00000008844.1"/>
    <property type="gene ID" value="ENSLOCG00000007303.1"/>
</dbReference>
<keyword evidence="3" id="KW-1133">Transmembrane helix</keyword>
<proteinExistence type="predicted"/>
<keyword evidence="2" id="KW-0175">Coiled coil</keyword>
<protein>
    <recommendedName>
        <fullName evidence="4">C-type lectin domain-containing protein</fullName>
    </recommendedName>
</protein>
<dbReference type="GO" id="GO:0006955">
    <property type="term" value="P:immune response"/>
    <property type="evidence" value="ECO:0000318"/>
    <property type="project" value="GO_Central"/>
</dbReference>
<dbReference type="PROSITE" id="PS50041">
    <property type="entry name" value="C_TYPE_LECTIN_2"/>
    <property type="match status" value="1"/>
</dbReference>
<dbReference type="InterPro" id="IPR050111">
    <property type="entry name" value="C-type_lectin/snaclec_domain"/>
</dbReference>
<evidence type="ECO:0000256" key="3">
    <source>
        <dbReference type="SAM" id="Phobius"/>
    </source>
</evidence>
<dbReference type="InterPro" id="IPR016187">
    <property type="entry name" value="CTDL_fold"/>
</dbReference>
<dbReference type="STRING" id="7918.ENSLOCP00000008844"/>
<dbReference type="GO" id="GO:0030246">
    <property type="term" value="F:carbohydrate binding"/>
    <property type="evidence" value="ECO:0000318"/>
    <property type="project" value="GO_Central"/>
</dbReference>
<reference evidence="6" key="1">
    <citation type="submission" date="2011-12" db="EMBL/GenBank/DDBJ databases">
        <title>The Draft Genome of Lepisosteus oculatus.</title>
        <authorList>
            <consortium name="The Broad Institute Genome Assembly &amp; Analysis Group"/>
            <consortium name="Computational R&amp;D Group"/>
            <consortium name="and Sequencing Platform"/>
            <person name="Di Palma F."/>
            <person name="Alfoldi J."/>
            <person name="Johnson J."/>
            <person name="Berlin A."/>
            <person name="Gnerre S."/>
            <person name="Jaffe D."/>
            <person name="MacCallum I."/>
            <person name="Young S."/>
            <person name="Walker B.J."/>
            <person name="Lander E.S."/>
            <person name="Lindblad-Toh K."/>
        </authorList>
    </citation>
    <scope>NUCLEOTIDE SEQUENCE [LARGE SCALE GENOMIC DNA]</scope>
</reference>
<feature type="coiled-coil region" evidence="2">
    <location>
        <begin position="35"/>
        <end position="62"/>
    </location>
</feature>
<organism evidence="5 6">
    <name type="scientific">Lepisosteus oculatus</name>
    <name type="common">Spotted gar</name>
    <dbReference type="NCBI Taxonomy" id="7918"/>
    <lineage>
        <taxon>Eukaryota</taxon>
        <taxon>Metazoa</taxon>
        <taxon>Chordata</taxon>
        <taxon>Craniata</taxon>
        <taxon>Vertebrata</taxon>
        <taxon>Euteleostomi</taxon>
        <taxon>Actinopterygii</taxon>
        <taxon>Neopterygii</taxon>
        <taxon>Holostei</taxon>
        <taxon>Semionotiformes</taxon>
        <taxon>Lepisosteidae</taxon>
        <taxon>Lepisosteus</taxon>
    </lineage>
</organism>
<dbReference type="InterPro" id="IPR033989">
    <property type="entry name" value="CD209-like_CTLD"/>
</dbReference>
<dbReference type="Gene3D" id="3.10.100.10">
    <property type="entry name" value="Mannose-Binding Protein A, subunit A"/>
    <property type="match status" value="1"/>
</dbReference>
<dbReference type="EMBL" id="AHAT01034800">
    <property type="status" value="NOT_ANNOTATED_CDS"/>
    <property type="molecule type" value="Genomic_DNA"/>
</dbReference>
<keyword evidence="6" id="KW-1185">Reference proteome</keyword>
<feature type="coiled-coil region" evidence="2">
    <location>
        <begin position="91"/>
        <end position="125"/>
    </location>
</feature>
<dbReference type="SUPFAM" id="SSF56436">
    <property type="entry name" value="C-type lectin-like"/>
    <property type="match status" value="2"/>
</dbReference>
<dbReference type="GeneTree" id="ENSGT01030000234575"/>
<dbReference type="HOGENOM" id="CLU_047720_0_0_1"/>
<dbReference type="GO" id="GO:0009897">
    <property type="term" value="C:external side of plasma membrane"/>
    <property type="evidence" value="ECO:0000318"/>
    <property type="project" value="GO_Central"/>
</dbReference>